<dbReference type="EMBL" id="CP003418">
    <property type="protein sequence ID" value="AFH50722.1"/>
    <property type="molecule type" value="Genomic_DNA"/>
</dbReference>
<organism evidence="2 3">
    <name type="scientific">Ignavibacterium album (strain DSM 19864 / JCM 16511 / NBRC 101810 / Mat9-16)</name>
    <dbReference type="NCBI Taxonomy" id="945713"/>
    <lineage>
        <taxon>Bacteria</taxon>
        <taxon>Pseudomonadati</taxon>
        <taxon>Ignavibacteriota</taxon>
        <taxon>Ignavibacteria</taxon>
        <taxon>Ignavibacteriales</taxon>
        <taxon>Ignavibacteriaceae</taxon>
        <taxon>Ignavibacterium</taxon>
    </lineage>
</organism>
<sequence>MKNLFALLTIIFLFSIEGLAQLTPYDSVITNNSGAGITGTVVLDKNKVYLLQGFVYVKNGGRIIIPAGTIILGDKFSQGTLIIERGGRIYAEGTPNEPIVFTSQQPVGLRSRGDWGGIVICGTASNNRPGGNFVVEGNIGSIAGYGDSQFPTANDNDTSGVLKYVRIEFGGIPFTPNNEINGLTLAAVGRGTVIENVMTSYNGDDAFEFFGGTVNAKYLISYKNLDDDIDTDFGYTGKIQFVSIYRDPILADVSNSQAFESDNDGSGTTATPRTSPIISNVTAVGPKRLATDVSGTDYNNLFFYGIHHRRATRHNLFNSVIMGFDEGGIFLDGATVQSDTANFTYKANTFTGMSKLIEPVSYNAWFTSYGNNLLPNPNDVLLKAPFNQSSPVLIPQPGSPLIGSSDFSDPKLNDPFFTTVNYRGAFSPNGNERWDIGWANFDPQGTNYIRNLNIKWTSIINLTTGNGESRSVVIGQADGATDGVDASYGEALLPPPPASGIVDLRLQLPSSTNFVSLDLRSYSLSTNLISYKLVFQPGSPSSTLILNWDPNLLGAGNFTLKDGLGGLAFPDVNMKTVSSQVVTGLSTVTIEVETKFSQVLVVQNGWNLVSFPGFHPNSMSPDTLYRFRDLTANIFKFSGSYLTVTSLLPTEGYWLKHSGVRTYNWNGGVQSGVLYPKLAYAPRNAINVNSGWNLIGAFEYNADVNFLRTMPANNRTGLVYGYVPGGGYNSTTVLTPGNAYWINFSAPAQLFIPGSFAGTLGKDPLDELLSDSWGKIVITDAIGQNYTLYAANSSSNLEIFNLPPVPPVDIFDVRFESQRFVENLYSSEKVISFTGIVYPVKLSIYGINLRLSDNINGSLINTIIKDGETFELTNSNLSKLKVLAEGVIPAVYSLEQNYPNPFNPTTTIEFSLPEDVENVRLTIYNALGEKVAELVNGKMEAGRYRYQWNAGNVATGLYIYELKTNKFSSVKKMMLLK</sequence>
<accession>I0AP15</accession>
<dbReference type="InterPro" id="IPR026444">
    <property type="entry name" value="Secre_tail"/>
</dbReference>
<dbReference type="KEGG" id="ial:IALB_3019"/>
<dbReference type="Gene3D" id="2.60.40.4070">
    <property type="match status" value="1"/>
</dbReference>
<dbReference type="STRING" id="945713.IALB_3019"/>
<feature type="domain" description="Secretion system C-terminal sorting" evidence="1">
    <location>
        <begin position="898"/>
        <end position="974"/>
    </location>
</feature>
<dbReference type="OrthoDB" id="1521716at2"/>
<keyword evidence="3" id="KW-1185">Reference proteome</keyword>
<dbReference type="PATRIC" id="fig|945713.3.peg.3039"/>
<dbReference type="HOGENOM" id="CLU_304171_0_0_10"/>
<dbReference type="Pfam" id="PF18962">
    <property type="entry name" value="Por_Secre_tail"/>
    <property type="match status" value="1"/>
</dbReference>
<dbReference type="eggNOG" id="COG2866">
    <property type="taxonomic scope" value="Bacteria"/>
</dbReference>
<dbReference type="PANTHER" id="PTHR41339:SF1">
    <property type="entry name" value="SECRETED PROTEIN"/>
    <property type="match status" value="1"/>
</dbReference>
<gene>
    <name evidence="2" type="ordered locus">IALB_3019</name>
</gene>
<evidence type="ECO:0000259" key="1">
    <source>
        <dbReference type="Pfam" id="PF18962"/>
    </source>
</evidence>
<dbReference type="eggNOG" id="COG2911">
    <property type="taxonomic scope" value="Bacteria"/>
</dbReference>
<dbReference type="Proteomes" id="UP000007394">
    <property type="component" value="Chromosome"/>
</dbReference>
<name>I0AP15_IGNAJ</name>
<evidence type="ECO:0000313" key="3">
    <source>
        <dbReference type="Proteomes" id="UP000007394"/>
    </source>
</evidence>
<dbReference type="eggNOG" id="COG5492">
    <property type="taxonomic scope" value="Bacteria"/>
</dbReference>
<dbReference type="PANTHER" id="PTHR41339">
    <property type="entry name" value="LIPL48"/>
    <property type="match status" value="1"/>
</dbReference>
<dbReference type="AlphaFoldDB" id="I0AP15"/>
<dbReference type="RefSeq" id="WP_014561860.1">
    <property type="nucleotide sequence ID" value="NC_017464.1"/>
</dbReference>
<reference evidence="2 3" key="1">
    <citation type="journal article" date="2012" name="Front. Microbiol.">
        <title>Complete genome of Ignavibacterium album, a metabolically versatile, flagellated, facultative anaerobe from the phylum Chlorobi.</title>
        <authorList>
            <person name="Liu Z."/>
            <person name="Frigaard N.-U."/>
            <person name="Vogl K."/>
            <person name="Iino T."/>
            <person name="Ohkuma M."/>
            <person name="Overmann J."/>
            <person name="Bryant D.A."/>
        </authorList>
    </citation>
    <scope>NUCLEOTIDE SEQUENCE [LARGE SCALE GENOMIC DNA]</scope>
    <source>
        <strain evidence="3">DSM 19864 / JCM 16511 / NBRC 101810 / Mat9-16</strain>
    </source>
</reference>
<evidence type="ECO:0000313" key="2">
    <source>
        <dbReference type="EMBL" id="AFH50722.1"/>
    </source>
</evidence>
<proteinExistence type="predicted"/>
<dbReference type="NCBIfam" id="TIGR04183">
    <property type="entry name" value="Por_Secre_tail"/>
    <property type="match status" value="1"/>
</dbReference>
<protein>
    <recommendedName>
        <fullName evidence="1">Secretion system C-terminal sorting domain-containing protein</fullName>
    </recommendedName>
</protein>